<protein>
    <submittedName>
        <fullName evidence="2">Uncharacterized protein</fullName>
    </submittedName>
</protein>
<keyword evidence="3" id="KW-1185">Reference proteome</keyword>
<organism evidence="2 3">
    <name type="scientific">Paenibacillus apis</name>
    <dbReference type="NCBI Taxonomy" id="1792174"/>
    <lineage>
        <taxon>Bacteria</taxon>
        <taxon>Bacillati</taxon>
        <taxon>Bacillota</taxon>
        <taxon>Bacilli</taxon>
        <taxon>Bacillales</taxon>
        <taxon>Paenibacillaceae</taxon>
        <taxon>Paenibacillus</taxon>
    </lineage>
</organism>
<gene>
    <name evidence="2" type="ORF">J41TS4_22290</name>
</gene>
<name>A0A919Y052_9BACL</name>
<feature type="transmembrane region" description="Helical" evidence="1">
    <location>
        <begin position="7"/>
        <end position="29"/>
    </location>
</feature>
<proteinExistence type="predicted"/>
<keyword evidence="1" id="KW-0812">Transmembrane</keyword>
<reference evidence="2" key="1">
    <citation type="submission" date="2021-03" db="EMBL/GenBank/DDBJ databases">
        <title>Antimicrobial resistance genes in bacteria isolated from Japanese honey, and their potential for conferring macrolide and lincosamide resistance in the American foulbrood pathogen Paenibacillus larvae.</title>
        <authorList>
            <person name="Okamoto M."/>
            <person name="Kumagai M."/>
            <person name="Kanamori H."/>
            <person name="Takamatsu D."/>
        </authorList>
    </citation>
    <scope>NUCLEOTIDE SEQUENCE</scope>
    <source>
        <strain evidence="2">J41TS4</strain>
    </source>
</reference>
<evidence type="ECO:0000313" key="2">
    <source>
        <dbReference type="EMBL" id="GIO42471.1"/>
    </source>
</evidence>
<evidence type="ECO:0000313" key="3">
    <source>
        <dbReference type="Proteomes" id="UP000678895"/>
    </source>
</evidence>
<comment type="caution">
    <text evidence="2">The sequence shown here is derived from an EMBL/GenBank/DDBJ whole genome shotgun (WGS) entry which is preliminary data.</text>
</comment>
<accession>A0A919Y052</accession>
<dbReference type="Proteomes" id="UP000678895">
    <property type="component" value="Unassembled WGS sequence"/>
</dbReference>
<sequence>MKVLRVIGSILLFVVSFVFAIFFLMGLFIPDFEGVWIAGIFTVVFFISGMFVKGKSKRKIENDKHKDELKERGVLASSKLHHVEGLPLAEKTLCSVHVTHDTLIVEGGGTTFELKSSQIRAAEVKTDAEIANIVHSSAVKGIAGGLLFGPIGLVVGARATNKKQTTYTYYLIINFVNANGDLTAIMFDGGNTPFSSQRISNKLHPILKQNPKATVQL</sequence>
<dbReference type="AlphaFoldDB" id="A0A919Y052"/>
<keyword evidence="1" id="KW-0472">Membrane</keyword>
<keyword evidence="1" id="KW-1133">Transmembrane helix</keyword>
<dbReference type="EMBL" id="BORS01000007">
    <property type="protein sequence ID" value="GIO42471.1"/>
    <property type="molecule type" value="Genomic_DNA"/>
</dbReference>
<dbReference type="RefSeq" id="WP_301627291.1">
    <property type="nucleotide sequence ID" value="NZ_BORS01000007.1"/>
</dbReference>
<evidence type="ECO:0000256" key="1">
    <source>
        <dbReference type="SAM" id="Phobius"/>
    </source>
</evidence>
<feature type="transmembrane region" description="Helical" evidence="1">
    <location>
        <begin position="35"/>
        <end position="52"/>
    </location>
</feature>